<reference evidence="2 3" key="1">
    <citation type="submission" date="2016-04" db="EMBL/GenBank/DDBJ databases">
        <authorList>
            <person name="Chen L."/>
            <person name="Zhuang W."/>
            <person name="Wang G."/>
        </authorList>
    </citation>
    <scope>NUCLEOTIDE SEQUENCE [LARGE SCALE GENOMIC DNA]</scope>
    <source>
        <strain evidence="3">GR20</strain>
    </source>
</reference>
<evidence type="ECO:0000259" key="1">
    <source>
        <dbReference type="Pfam" id="PF03625"/>
    </source>
</evidence>
<sequence>MNRTARSSDEFWDMKRAVVIEHVSLEIKSSFDQFTYQLEKALGILMPVELRSLGAAPASTSCYLNSTCNENNLMIYSIMSLEDLPQKERYKKAKQYQLGNPDIMGRMINNHTGAGLYVPIHLLVYENEQQKVIVEYDLLSSQCAQFNNAALFSDSILLENNLIILIQQADNSTDN</sequence>
<evidence type="ECO:0000313" key="2">
    <source>
        <dbReference type="EMBL" id="OQP50034.1"/>
    </source>
</evidence>
<gene>
    <name evidence="2" type="ORF">A4D02_26720</name>
</gene>
<dbReference type="Gene3D" id="3.30.310.70">
    <property type="entry name" value="TT1751-like domain"/>
    <property type="match status" value="1"/>
</dbReference>
<dbReference type="SUPFAM" id="SSF103247">
    <property type="entry name" value="TT1751-like"/>
    <property type="match status" value="1"/>
</dbReference>
<organism evidence="2 3">
    <name type="scientific">Niastella koreensis</name>
    <dbReference type="NCBI Taxonomy" id="354356"/>
    <lineage>
        <taxon>Bacteria</taxon>
        <taxon>Pseudomonadati</taxon>
        <taxon>Bacteroidota</taxon>
        <taxon>Chitinophagia</taxon>
        <taxon>Chitinophagales</taxon>
        <taxon>Chitinophagaceae</taxon>
        <taxon>Niastella</taxon>
    </lineage>
</organism>
<dbReference type="Proteomes" id="UP000192277">
    <property type="component" value="Unassembled WGS sequence"/>
</dbReference>
<dbReference type="Pfam" id="PF03625">
    <property type="entry name" value="DUF302"/>
    <property type="match status" value="1"/>
</dbReference>
<keyword evidence="3" id="KW-1185">Reference proteome</keyword>
<dbReference type="EMBL" id="LWBO01000007">
    <property type="protein sequence ID" value="OQP50034.1"/>
    <property type="molecule type" value="Genomic_DNA"/>
</dbReference>
<feature type="domain" description="DUF302" evidence="1">
    <location>
        <begin position="90"/>
        <end position="136"/>
    </location>
</feature>
<accession>A0ABX3P2J6</accession>
<proteinExistence type="predicted"/>
<protein>
    <recommendedName>
        <fullName evidence="1">DUF302 domain-containing protein</fullName>
    </recommendedName>
</protein>
<dbReference type="InterPro" id="IPR035923">
    <property type="entry name" value="TT1751-like_sf"/>
</dbReference>
<name>A0ABX3P2J6_9BACT</name>
<dbReference type="InterPro" id="IPR005180">
    <property type="entry name" value="DUF302"/>
</dbReference>
<comment type="caution">
    <text evidence="2">The sequence shown here is derived from an EMBL/GenBank/DDBJ whole genome shotgun (WGS) entry which is preliminary data.</text>
</comment>
<evidence type="ECO:0000313" key="3">
    <source>
        <dbReference type="Proteomes" id="UP000192277"/>
    </source>
</evidence>